<dbReference type="Gene3D" id="3.40.50.1820">
    <property type="entry name" value="alpha/beta hydrolase"/>
    <property type="match status" value="1"/>
</dbReference>
<evidence type="ECO:0000313" key="4">
    <source>
        <dbReference type="Proteomes" id="UP000042958"/>
    </source>
</evidence>
<dbReference type="InterPro" id="IPR051411">
    <property type="entry name" value="Polyketide_trans_af380"/>
</dbReference>
<proteinExistence type="inferred from homology"/>
<dbReference type="Pfam" id="PF12146">
    <property type="entry name" value="Hydrolase_4"/>
    <property type="match status" value="1"/>
</dbReference>
<organism evidence="3 4">
    <name type="scientific">Penicillium brasilianum</name>
    <dbReference type="NCBI Taxonomy" id="104259"/>
    <lineage>
        <taxon>Eukaryota</taxon>
        <taxon>Fungi</taxon>
        <taxon>Dikarya</taxon>
        <taxon>Ascomycota</taxon>
        <taxon>Pezizomycotina</taxon>
        <taxon>Eurotiomycetes</taxon>
        <taxon>Eurotiomycetidae</taxon>
        <taxon>Eurotiales</taxon>
        <taxon>Aspergillaceae</taxon>
        <taxon>Penicillium</taxon>
    </lineage>
</organism>
<dbReference type="InterPro" id="IPR029058">
    <property type="entry name" value="AB_hydrolase_fold"/>
</dbReference>
<dbReference type="SUPFAM" id="SSF53474">
    <property type="entry name" value="alpha/beta-Hydrolases"/>
    <property type="match status" value="1"/>
</dbReference>
<dbReference type="PANTHER" id="PTHR47751:SF2">
    <property type="entry name" value="DLTD N-TERMINAL DOMAIN PROTEIN (AFU_ORTHOLOGUE AFUA_8G00380)-RELATED"/>
    <property type="match status" value="1"/>
</dbReference>
<dbReference type="AlphaFoldDB" id="A0A0F7TMD7"/>
<dbReference type="OrthoDB" id="2498029at2759"/>
<keyword evidence="4" id="KW-1185">Reference proteome</keyword>
<accession>A0A0F7TMD7</accession>
<comment type="similarity">
    <text evidence="1">Belongs to the polyketide transferase af380 family.</text>
</comment>
<protein>
    <recommendedName>
        <fullName evidence="2">Serine aminopeptidase S33 domain-containing protein</fullName>
    </recommendedName>
</protein>
<evidence type="ECO:0000256" key="1">
    <source>
        <dbReference type="ARBA" id="ARBA00029464"/>
    </source>
</evidence>
<dbReference type="GO" id="GO:0017000">
    <property type="term" value="P:antibiotic biosynthetic process"/>
    <property type="evidence" value="ECO:0007669"/>
    <property type="project" value="UniProtKB-ARBA"/>
</dbReference>
<sequence>MTPGFSGLKEQFLGDFATRFQQSGFTVLVYDPRGWGESGGAPRNEVDPQKQVQDYYDAFDFVAGLPDVDPGKVVYWGSSMSGGVVLQAAAFDPRISGVIVQAPFVSADAQVGPVASAMADTLFKERAAVRGGSGRQMLPVFPETIEEARSGTSHAILNQPEAFIFIDECNRQGKHLERYVTATTLLNVMTFEPRSFIRKISPKPILMVVAENDRTTSVESQLEAYQFAHEPKKLKIIRNAGHFEMYFGEKFEENIEAQLAFLDDLFF</sequence>
<reference evidence="4" key="1">
    <citation type="journal article" date="2015" name="Genome Announc.">
        <title>Draft genome sequence of the fungus Penicillium brasilianum MG11.</title>
        <authorList>
            <person name="Horn F."/>
            <person name="Linde J."/>
            <person name="Mattern D.J."/>
            <person name="Walther G."/>
            <person name="Guthke R."/>
            <person name="Brakhage A.A."/>
            <person name="Valiante V."/>
        </authorList>
    </citation>
    <scope>NUCLEOTIDE SEQUENCE [LARGE SCALE GENOMIC DNA]</scope>
    <source>
        <strain evidence="4">MG11</strain>
    </source>
</reference>
<dbReference type="PANTHER" id="PTHR47751">
    <property type="entry name" value="SUPERFAMILY HYDROLASE, PUTATIVE (AFU_ORTHOLOGUE AFUA_2G16580)-RELATED"/>
    <property type="match status" value="1"/>
</dbReference>
<dbReference type="Gene3D" id="1.10.10.800">
    <property type="match status" value="1"/>
</dbReference>
<dbReference type="InterPro" id="IPR022742">
    <property type="entry name" value="Hydrolase_4"/>
</dbReference>
<name>A0A0F7TMD7_PENBI</name>
<feature type="domain" description="Serine aminopeptidase S33" evidence="2">
    <location>
        <begin position="13"/>
        <end position="242"/>
    </location>
</feature>
<evidence type="ECO:0000313" key="3">
    <source>
        <dbReference type="EMBL" id="CEJ57016.1"/>
    </source>
</evidence>
<gene>
    <name evidence="3" type="ORF">PMG11_05724</name>
</gene>
<dbReference type="EMBL" id="CDHK01000005">
    <property type="protein sequence ID" value="CEJ57016.1"/>
    <property type="molecule type" value="Genomic_DNA"/>
</dbReference>
<dbReference type="Proteomes" id="UP000042958">
    <property type="component" value="Unassembled WGS sequence"/>
</dbReference>
<evidence type="ECO:0000259" key="2">
    <source>
        <dbReference type="Pfam" id="PF12146"/>
    </source>
</evidence>
<dbReference type="GO" id="GO:0072330">
    <property type="term" value="P:monocarboxylic acid biosynthetic process"/>
    <property type="evidence" value="ECO:0007669"/>
    <property type="project" value="UniProtKB-ARBA"/>
</dbReference>